<dbReference type="Proteomes" id="UP000264753">
    <property type="component" value="Unassembled WGS sequence"/>
</dbReference>
<evidence type="ECO:0000313" key="3">
    <source>
        <dbReference type="EMBL" id="HCW67746.1"/>
    </source>
</evidence>
<name>A0A358HMJ0_9PROT</name>
<dbReference type="RefSeq" id="WP_276650707.1">
    <property type="nucleotide sequence ID" value="NZ_DOOG01000007.1"/>
</dbReference>
<comment type="caution">
    <text evidence="2">The sequence shown here is derived from an EMBL/GenBank/DDBJ whole genome shotgun (WGS) entry which is preliminary data.</text>
</comment>
<evidence type="ECO:0000313" key="4">
    <source>
        <dbReference type="Proteomes" id="UP000264179"/>
    </source>
</evidence>
<protein>
    <recommendedName>
        <fullName evidence="1">DUF3108 domain-containing protein</fullName>
    </recommendedName>
</protein>
<dbReference type="Pfam" id="PF21347">
    <property type="entry name" value="DUF3108_like"/>
    <property type="match status" value="1"/>
</dbReference>
<sequence length="333" mass="37295">MNTSKLLRHFLALSCVTGLGTLGACQTFENTMNDFSQSLNNMNDGLGEYAEKTPNTGPELGIASLPDFGIGDAFVYDSGRAIYVRDIKGDRIEWNGGGDYVFETTADFTGPNLDWSYTDKDDQKRTGTATIKERSESIWPLEVDKMVRVSTRSESTAPDTGETNTYEQWLTCKVPATETVTVPAGTFDSFVVECSRYYKQWWMQTTTWWYAPEVGFYVKRERKWNSGQDQSEELTTFGPAPAKIPERDRQSLSKTVQAALENNNSGETQTASLATLEIAITPLKTVQTEKGVWCRTYRQELTARNRTSQQIKSACRTDDGWVLEDDVSDPATS</sequence>
<organism evidence="2 5">
    <name type="scientific">Thalassospira lucentensis</name>
    <dbReference type="NCBI Taxonomy" id="168935"/>
    <lineage>
        <taxon>Bacteria</taxon>
        <taxon>Pseudomonadati</taxon>
        <taxon>Pseudomonadota</taxon>
        <taxon>Alphaproteobacteria</taxon>
        <taxon>Rhodospirillales</taxon>
        <taxon>Thalassospiraceae</taxon>
        <taxon>Thalassospira</taxon>
    </lineage>
</organism>
<proteinExistence type="predicted"/>
<dbReference type="AlphaFoldDB" id="A0A358HMJ0"/>
<dbReference type="Proteomes" id="UP000264179">
    <property type="component" value="Unassembled WGS sequence"/>
</dbReference>
<evidence type="ECO:0000313" key="2">
    <source>
        <dbReference type="EMBL" id="HBU96403.1"/>
    </source>
</evidence>
<evidence type="ECO:0000259" key="1">
    <source>
        <dbReference type="Pfam" id="PF21347"/>
    </source>
</evidence>
<reference evidence="4 5" key="1">
    <citation type="journal article" date="2018" name="Nat. Biotechnol.">
        <title>A standardized bacterial taxonomy based on genome phylogeny substantially revises the tree of life.</title>
        <authorList>
            <person name="Parks D.H."/>
            <person name="Chuvochina M."/>
            <person name="Waite D.W."/>
            <person name="Rinke C."/>
            <person name="Skarshewski A."/>
            <person name="Chaumeil P.A."/>
            <person name="Hugenholtz P."/>
        </authorList>
    </citation>
    <scope>NUCLEOTIDE SEQUENCE [LARGE SCALE GENOMIC DNA]</scope>
    <source>
        <strain evidence="2">UBA8707</strain>
        <strain evidence="3">UBA9881</strain>
    </source>
</reference>
<dbReference type="EMBL" id="DOOG01000007">
    <property type="protein sequence ID" value="HBU96403.1"/>
    <property type="molecule type" value="Genomic_DNA"/>
</dbReference>
<dbReference type="InterPro" id="IPR049279">
    <property type="entry name" value="DUF3108-like"/>
</dbReference>
<dbReference type="PROSITE" id="PS51257">
    <property type="entry name" value="PROKAR_LIPOPROTEIN"/>
    <property type="match status" value="1"/>
</dbReference>
<dbReference type="EMBL" id="DPOP01000092">
    <property type="protein sequence ID" value="HCW67746.1"/>
    <property type="molecule type" value="Genomic_DNA"/>
</dbReference>
<accession>A0A358HMJ0</accession>
<evidence type="ECO:0000313" key="5">
    <source>
        <dbReference type="Proteomes" id="UP000264753"/>
    </source>
</evidence>
<gene>
    <name evidence="2" type="ORF">DEF21_00680</name>
    <name evidence="3" type="ORF">DHR80_11190</name>
</gene>
<feature type="domain" description="DUF3108" evidence="1">
    <location>
        <begin position="173"/>
        <end position="231"/>
    </location>
</feature>
<dbReference type="Gene3D" id="2.40.360.20">
    <property type="match status" value="1"/>
</dbReference>